<gene>
    <name evidence="2" type="ORF">GCM10025751_04680</name>
</gene>
<sequence>MAVKWAYLDHLSVPEIVDRFDDRVGIELAPSTIRDYLDEKEAHEVEELIKEEHANTRLQIAEREEQKHKRARQDEERATEDVPIKATVPQTAVVEGAPKELQAWEFVEPGDDDWPDWAVERDTIVRFLDRTVTLEPGTHYPIQGLDGSPRYTTTMVGLARDQPDIPARQAARSEQSRHLEAKGKVLGVYENTINLEQEVEHTLDDDSEGALLEAIGDLRNSSTDE</sequence>
<name>A0AAV3UCB7_9EURY</name>
<reference evidence="2 3" key="1">
    <citation type="journal article" date="2019" name="Int. J. Syst. Evol. Microbiol.">
        <title>The Global Catalogue of Microorganisms (GCM) 10K type strain sequencing project: providing services to taxonomists for standard genome sequencing and annotation.</title>
        <authorList>
            <consortium name="The Broad Institute Genomics Platform"/>
            <consortium name="The Broad Institute Genome Sequencing Center for Infectious Disease"/>
            <person name="Wu L."/>
            <person name="Ma J."/>
        </authorList>
    </citation>
    <scope>NUCLEOTIDE SEQUENCE [LARGE SCALE GENOMIC DNA]</scope>
    <source>
        <strain evidence="2 3">JCM 17504</strain>
    </source>
</reference>
<dbReference type="EMBL" id="BAABKX010000001">
    <property type="protein sequence ID" value="GAA5041906.1"/>
    <property type="molecule type" value="Genomic_DNA"/>
</dbReference>
<evidence type="ECO:0000313" key="3">
    <source>
        <dbReference type="Proteomes" id="UP001501729"/>
    </source>
</evidence>
<keyword evidence="3" id="KW-1185">Reference proteome</keyword>
<organism evidence="2 3">
    <name type="scientific">Haladaptatus pallidirubidus</name>
    <dbReference type="NCBI Taxonomy" id="1008152"/>
    <lineage>
        <taxon>Archaea</taxon>
        <taxon>Methanobacteriati</taxon>
        <taxon>Methanobacteriota</taxon>
        <taxon>Stenosarchaea group</taxon>
        <taxon>Halobacteria</taxon>
        <taxon>Halobacteriales</taxon>
        <taxon>Haladaptataceae</taxon>
        <taxon>Haladaptatus</taxon>
    </lineage>
</organism>
<dbReference type="AlphaFoldDB" id="A0AAV3UCB7"/>
<evidence type="ECO:0000313" key="2">
    <source>
        <dbReference type="EMBL" id="GAA5041906.1"/>
    </source>
</evidence>
<feature type="region of interest" description="Disordered" evidence="1">
    <location>
        <begin position="61"/>
        <end position="81"/>
    </location>
</feature>
<evidence type="ECO:0000256" key="1">
    <source>
        <dbReference type="SAM" id="MobiDB-lite"/>
    </source>
</evidence>
<dbReference type="GeneID" id="68615155"/>
<protein>
    <submittedName>
        <fullName evidence="2">Uncharacterized protein</fullName>
    </submittedName>
</protein>
<accession>A0AAV3UCB7</accession>
<dbReference type="RefSeq" id="WP_227775271.1">
    <property type="nucleotide sequence ID" value="NZ_BAABKX010000001.1"/>
</dbReference>
<proteinExistence type="predicted"/>
<dbReference type="Proteomes" id="UP001501729">
    <property type="component" value="Unassembled WGS sequence"/>
</dbReference>
<comment type="caution">
    <text evidence="2">The sequence shown here is derived from an EMBL/GenBank/DDBJ whole genome shotgun (WGS) entry which is preliminary data.</text>
</comment>